<comment type="caution">
    <text evidence="2">The sequence shown here is derived from an EMBL/GenBank/DDBJ whole genome shotgun (WGS) entry which is preliminary data.</text>
</comment>
<evidence type="ECO:0000313" key="2">
    <source>
        <dbReference type="EMBL" id="OJD10158.1"/>
    </source>
</evidence>
<feature type="region of interest" description="Disordered" evidence="1">
    <location>
        <begin position="1"/>
        <end position="42"/>
    </location>
</feature>
<proteinExistence type="predicted"/>
<evidence type="ECO:0000256" key="1">
    <source>
        <dbReference type="SAM" id="MobiDB-lite"/>
    </source>
</evidence>
<reference evidence="2 3" key="1">
    <citation type="submission" date="2015-07" db="EMBL/GenBank/DDBJ databases">
        <title>Emmonsia species relationships and genome sequence.</title>
        <authorList>
            <consortium name="The Broad Institute Genomics Platform"/>
            <person name="Cuomo C.A."/>
            <person name="Munoz J.F."/>
            <person name="Imamovic A."/>
            <person name="Priest M.E."/>
            <person name="Young S."/>
            <person name="Clay O.K."/>
            <person name="McEwen J.G."/>
        </authorList>
    </citation>
    <scope>NUCLEOTIDE SEQUENCE [LARGE SCALE GENOMIC DNA]</scope>
    <source>
        <strain evidence="2 3">UAMH 9510</strain>
    </source>
</reference>
<keyword evidence="3" id="KW-1185">Reference proteome</keyword>
<dbReference type="VEuPathDB" id="FungiDB:AJ78_08719"/>
<feature type="region of interest" description="Disordered" evidence="1">
    <location>
        <begin position="108"/>
        <end position="149"/>
    </location>
</feature>
<sequence>MSWNRNSFSRNSFDRSSFGRRRRQERPPNDMLQNKNSFSETRKKLQLSKLNESKFSVKKRKDILSRELNRNMFKRRPRKGQCTRLEKRIFNKKWKKEVLLSKQSGLQERQRSQYSCNRGKKTGRLCQQPQRRRAPHGPSHSSTSRPSCSVRIRALTAPLTLQALSEQRTLRISLQKLRVEKLLNAPLNRHG</sequence>
<organism evidence="2 3">
    <name type="scientific">Emergomyces pasteurianus Ep9510</name>
    <dbReference type="NCBI Taxonomy" id="1447872"/>
    <lineage>
        <taxon>Eukaryota</taxon>
        <taxon>Fungi</taxon>
        <taxon>Dikarya</taxon>
        <taxon>Ascomycota</taxon>
        <taxon>Pezizomycotina</taxon>
        <taxon>Eurotiomycetes</taxon>
        <taxon>Eurotiomycetidae</taxon>
        <taxon>Onygenales</taxon>
        <taxon>Ajellomycetaceae</taxon>
        <taxon>Emergomyces</taxon>
    </lineage>
</organism>
<accession>A0A1J9P1U9</accession>
<dbReference type="EMBL" id="LGRN01000918">
    <property type="protein sequence ID" value="OJD10158.1"/>
    <property type="molecule type" value="Genomic_DNA"/>
</dbReference>
<dbReference type="AlphaFoldDB" id="A0A1J9P1U9"/>
<gene>
    <name evidence="2" type="ORF">AJ78_08719</name>
</gene>
<name>A0A1J9P1U9_9EURO</name>
<feature type="compositionally biased region" description="Low complexity" evidence="1">
    <location>
        <begin position="139"/>
        <end position="149"/>
    </location>
</feature>
<evidence type="ECO:0000313" key="3">
    <source>
        <dbReference type="Proteomes" id="UP000182235"/>
    </source>
</evidence>
<feature type="compositionally biased region" description="Low complexity" evidence="1">
    <location>
        <begin position="1"/>
        <end position="16"/>
    </location>
</feature>
<dbReference type="Proteomes" id="UP000182235">
    <property type="component" value="Unassembled WGS sequence"/>
</dbReference>
<protein>
    <submittedName>
        <fullName evidence="2">Uncharacterized protein</fullName>
    </submittedName>
</protein>